<evidence type="ECO:0000256" key="1">
    <source>
        <dbReference type="ARBA" id="ARBA00004651"/>
    </source>
</evidence>
<feature type="transmembrane region" description="Helical" evidence="6">
    <location>
        <begin position="339"/>
        <end position="359"/>
    </location>
</feature>
<dbReference type="OMA" id="AFQVGIM"/>
<dbReference type="PROSITE" id="PS50850">
    <property type="entry name" value="MFS"/>
    <property type="match status" value="1"/>
</dbReference>
<keyword evidence="3 6" id="KW-0812">Transmembrane</keyword>
<gene>
    <name evidence="8" type="ORF">GAN91_06135</name>
    <name evidence="9" type="ORF">PO127_05730</name>
</gene>
<feature type="transmembrane region" description="Helical" evidence="6">
    <location>
        <begin position="114"/>
        <end position="131"/>
    </location>
</feature>
<comment type="subcellular location">
    <subcellularLocation>
        <location evidence="1">Cell membrane</location>
        <topology evidence="1">Multi-pass membrane protein</topology>
    </subcellularLocation>
</comment>
<organism evidence="8 10">
    <name type="scientific">Bacteroides thetaiotaomicron</name>
    <dbReference type="NCBI Taxonomy" id="818"/>
    <lineage>
        <taxon>Bacteria</taxon>
        <taxon>Pseudomonadati</taxon>
        <taxon>Bacteroidota</taxon>
        <taxon>Bacteroidia</taxon>
        <taxon>Bacteroidales</taxon>
        <taxon>Bacteroidaceae</taxon>
        <taxon>Bacteroides</taxon>
    </lineage>
</organism>
<feature type="transmembrane region" description="Helical" evidence="6">
    <location>
        <begin position="81"/>
        <end position="108"/>
    </location>
</feature>
<feature type="transmembrane region" description="Helical" evidence="6">
    <location>
        <begin position="12"/>
        <end position="41"/>
    </location>
</feature>
<feature type="transmembrane region" description="Helical" evidence="6">
    <location>
        <begin position="365"/>
        <end position="385"/>
    </location>
</feature>
<keyword evidence="5 6" id="KW-0472">Membrane</keyword>
<dbReference type="InterPro" id="IPR036259">
    <property type="entry name" value="MFS_trans_sf"/>
</dbReference>
<dbReference type="EMBL" id="WCRY01000004">
    <property type="protein sequence ID" value="KAB4485075.1"/>
    <property type="molecule type" value="Genomic_DNA"/>
</dbReference>
<feature type="transmembrane region" description="Helical" evidence="6">
    <location>
        <begin position="245"/>
        <end position="266"/>
    </location>
</feature>
<dbReference type="SUPFAM" id="SSF103473">
    <property type="entry name" value="MFS general substrate transporter"/>
    <property type="match status" value="1"/>
</dbReference>
<dbReference type="Pfam" id="PF07690">
    <property type="entry name" value="MFS_1"/>
    <property type="match status" value="1"/>
</dbReference>
<feature type="transmembrane region" description="Helical" evidence="6">
    <location>
        <begin position="169"/>
        <end position="190"/>
    </location>
</feature>
<dbReference type="EMBL" id="JAQNVG010000007">
    <property type="protein sequence ID" value="MDC2235249.1"/>
    <property type="molecule type" value="Genomic_DNA"/>
</dbReference>
<dbReference type="CDD" id="cd17324">
    <property type="entry name" value="MFS_NepI_like"/>
    <property type="match status" value="1"/>
</dbReference>
<dbReference type="InterPro" id="IPR050189">
    <property type="entry name" value="MFS_Efflux_Transporters"/>
</dbReference>
<evidence type="ECO:0000313" key="8">
    <source>
        <dbReference type="EMBL" id="KAB4485075.1"/>
    </source>
</evidence>
<feature type="transmembrane region" description="Helical" evidence="6">
    <location>
        <begin position="211"/>
        <end position="233"/>
    </location>
</feature>
<reference evidence="8 10" key="1">
    <citation type="journal article" date="2019" name="Nat. Med.">
        <title>A library of human gut bacterial isolates paired with longitudinal multiomics data enables mechanistic microbiome research.</title>
        <authorList>
            <person name="Poyet M."/>
            <person name="Groussin M."/>
            <person name="Gibbons S.M."/>
            <person name="Avila-Pacheco J."/>
            <person name="Jiang X."/>
            <person name="Kearney S.M."/>
            <person name="Perrotta A.R."/>
            <person name="Berdy B."/>
            <person name="Zhao S."/>
            <person name="Lieberman T.D."/>
            <person name="Swanson P.K."/>
            <person name="Smith M."/>
            <person name="Roesemann S."/>
            <person name="Alexander J.E."/>
            <person name="Rich S.A."/>
            <person name="Livny J."/>
            <person name="Vlamakis H."/>
            <person name="Clish C."/>
            <person name="Bullock K."/>
            <person name="Deik A."/>
            <person name="Scott J."/>
            <person name="Pierce K.A."/>
            <person name="Xavier R.J."/>
            <person name="Alm E.J."/>
        </authorList>
    </citation>
    <scope>NUCLEOTIDE SEQUENCE [LARGE SCALE GENOMIC DNA]</scope>
    <source>
        <strain evidence="8 10">BIOML-A162</strain>
    </source>
</reference>
<name>A0A0P0F926_BACT4</name>
<dbReference type="GO" id="GO:0005886">
    <property type="term" value="C:plasma membrane"/>
    <property type="evidence" value="ECO:0007669"/>
    <property type="project" value="UniProtKB-SubCell"/>
</dbReference>
<dbReference type="PANTHER" id="PTHR43124">
    <property type="entry name" value="PURINE EFFLUX PUMP PBUE"/>
    <property type="match status" value="1"/>
</dbReference>
<dbReference type="Proteomes" id="UP001217776">
    <property type="component" value="Unassembled WGS sequence"/>
</dbReference>
<feature type="transmembrane region" description="Helical" evidence="6">
    <location>
        <begin position="278"/>
        <end position="295"/>
    </location>
</feature>
<comment type="caution">
    <text evidence="8">The sequence shown here is derived from an EMBL/GenBank/DDBJ whole genome shotgun (WGS) entry which is preliminary data.</text>
</comment>
<dbReference type="InterPro" id="IPR011701">
    <property type="entry name" value="MFS"/>
</dbReference>
<evidence type="ECO:0000313" key="9">
    <source>
        <dbReference type="EMBL" id="MDC2235249.1"/>
    </source>
</evidence>
<feature type="transmembrane region" description="Helical" evidence="6">
    <location>
        <begin position="53"/>
        <end position="74"/>
    </location>
</feature>
<feature type="transmembrane region" description="Helical" evidence="6">
    <location>
        <begin position="301"/>
        <end position="318"/>
    </location>
</feature>
<proteinExistence type="predicted"/>
<evidence type="ECO:0000313" key="10">
    <source>
        <dbReference type="Proteomes" id="UP000436858"/>
    </source>
</evidence>
<evidence type="ECO:0000256" key="4">
    <source>
        <dbReference type="ARBA" id="ARBA00022989"/>
    </source>
</evidence>
<dbReference type="PANTHER" id="PTHR43124:SF3">
    <property type="entry name" value="CHLORAMPHENICOL EFFLUX PUMP RV0191"/>
    <property type="match status" value="1"/>
</dbReference>
<keyword evidence="4 6" id="KW-1133">Transmembrane helix</keyword>
<accession>A0A0P0F926</accession>
<evidence type="ECO:0000256" key="3">
    <source>
        <dbReference type="ARBA" id="ARBA00022692"/>
    </source>
</evidence>
<evidence type="ECO:0000256" key="6">
    <source>
        <dbReference type="SAM" id="Phobius"/>
    </source>
</evidence>
<dbReference type="AlphaFoldDB" id="A0A0P0F926"/>
<dbReference type="KEGG" id="btho:Btheta7330_01817"/>
<feature type="domain" description="Major facilitator superfamily (MFS) profile" evidence="7">
    <location>
        <begin position="15"/>
        <end position="388"/>
    </location>
</feature>
<dbReference type="Proteomes" id="UP000436858">
    <property type="component" value="Unassembled WGS sequence"/>
</dbReference>
<sequence length="401" mass="42968">MEQKNQSKLHSGGLLVFILTVGVFGIINTEMGVVGILPLIAETFDVSVPQAGWTVSIFALVVAASAPVTPLLFLGVNRKKVMLLALGLFTLSNIISMLTTNFTVLLVARILPAFLHPVYVSMAFTVAAASVSKEKAPKAVSRVFVGVSAGMVLGVPVTSFIASEVSFSMSMLFFTVVNALVLIATILFIPSMPVKEKVSYGAQLSVLKRTVMWNSIIAVTLINGAMFGFFSYMSDYLKTVTEVSYSVISVVLLVYGLANIVGNVLAGKLLSINARRSIIIMPFALLVSYICLFITGEWITAMVIIILILGVLAGIASNNMQYMIAEAAPEAPDFANGMFLTSANLGTTIGTAVCGAFITEMGTRYSVFGALFFLIASIVFVYLRVRVAHSQKQVKMNMATE</sequence>
<dbReference type="Gene3D" id="1.20.1250.20">
    <property type="entry name" value="MFS general substrate transporter like domains"/>
    <property type="match status" value="2"/>
</dbReference>
<feature type="transmembrane region" description="Helical" evidence="6">
    <location>
        <begin position="143"/>
        <end position="163"/>
    </location>
</feature>
<reference evidence="9" key="2">
    <citation type="submission" date="2022-10" db="EMBL/GenBank/DDBJ databases">
        <title>Human gut microbiome strain richness.</title>
        <authorList>
            <person name="Chen-Liaw A."/>
        </authorList>
    </citation>
    <scope>NUCLEOTIDE SEQUENCE</scope>
    <source>
        <strain evidence="9">1001283st1_A3_1001283B150304_161114</strain>
    </source>
</reference>
<evidence type="ECO:0000256" key="5">
    <source>
        <dbReference type="ARBA" id="ARBA00023136"/>
    </source>
</evidence>
<evidence type="ECO:0000259" key="7">
    <source>
        <dbReference type="PROSITE" id="PS50850"/>
    </source>
</evidence>
<dbReference type="InterPro" id="IPR020846">
    <property type="entry name" value="MFS_dom"/>
</dbReference>
<dbReference type="GeneID" id="60927384"/>
<evidence type="ECO:0000256" key="2">
    <source>
        <dbReference type="ARBA" id="ARBA00022475"/>
    </source>
</evidence>
<dbReference type="RefSeq" id="WP_008764888.1">
    <property type="nucleotide sequence ID" value="NZ_BAABXH010000001.1"/>
</dbReference>
<protein>
    <submittedName>
        <fullName evidence="8">MFS transporter</fullName>
    </submittedName>
</protein>
<keyword evidence="2" id="KW-1003">Cell membrane</keyword>
<accession>C6ISU8</accession>
<dbReference type="GO" id="GO:0022857">
    <property type="term" value="F:transmembrane transporter activity"/>
    <property type="evidence" value="ECO:0007669"/>
    <property type="project" value="InterPro"/>
</dbReference>